<dbReference type="FunFam" id="2.60.120.200:FF:000256">
    <property type="entry name" value="Galectin"/>
    <property type="match status" value="1"/>
</dbReference>
<proteinExistence type="predicted"/>
<dbReference type="OMA" id="HFTEFHY"/>
<keyword evidence="1 2" id="KW-0430">Lectin</keyword>
<dbReference type="Proteomes" id="UP000007266">
    <property type="component" value="Linkage group 9"/>
</dbReference>
<evidence type="ECO:0000256" key="2">
    <source>
        <dbReference type="RuleBase" id="RU102079"/>
    </source>
</evidence>
<organism evidence="5 6">
    <name type="scientific">Tribolium castaneum</name>
    <name type="common">Red flour beetle</name>
    <dbReference type="NCBI Taxonomy" id="7070"/>
    <lineage>
        <taxon>Eukaryota</taxon>
        <taxon>Metazoa</taxon>
        <taxon>Ecdysozoa</taxon>
        <taxon>Arthropoda</taxon>
        <taxon>Hexapoda</taxon>
        <taxon>Insecta</taxon>
        <taxon>Pterygota</taxon>
        <taxon>Neoptera</taxon>
        <taxon>Endopterygota</taxon>
        <taxon>Coleoptera</taxon>
        <taxon>Polyphaga</taxon>
        <taxon>Cucujiformia</taxon>
        <taxon>Tenebrionidae</taxon>
        <taxon>Tenebrionidae incertae sedis</taxon>
        <taxon>Tribolium</taxon>
    </lineage>
</organism>
<dbReference type="SUPFAM" id="SSF49899">
    <property type="entry name" value="Concanavalin A-like lectins/glucanases"/>
    <property type="match status" value="1"/>
</dbReference>
<dbReference type="OrthoDB" id="6251307at2759"/>
<feature type="compositionally biased region" description="Low complexity" evidence="3">
    <location>
        <begin position="329"/>
        <end position="339"/>
    </location>
</feature>
<dbReference type="STRING" id="7070.A0A139WBH6"/>
<keyword evidence="6" id="KW-1185">Reference proteome</keyword>
<feature type="compositionally biased region" description="Polar residues" evidence="3">
    <location>
        <begin position="263"/>
        <end position="277"/>
    </location>
</feature>
<feature type="compositionally biased region" description="Pro residues" evidence="3">
    <location>
        <begin position="200"/>
        <end position="212"/>
    </location>
</feature>
<feature type="domain" description="Galectin" evidence="4">
    <location>
        <begin position="12"/>
        <end position="144"/>
    </location>
</feature>
<dbReference type="InParanoid" id="A0A139WBH6"/>
<dbReference type="GO" id="GO:0016936">
    <property type="term" value="F:galactoside binding"/>
    <property type="evidence" value="ECO:0000318"/>
    <property type="project" value="GO_Central"/>
</dbReference>
<feature type="region of interest" description="Disordered" evidence="3">
    <location>
        <begin position="262"/>
        <end position="346"/>
    </location>
</feature>
<evidence type="ECO:0000313" key="5">
    <source>
        <dbReference type="EMBL" id="KYB25318.1"/>
    </source>
</evidence>
<dbReference type="Pfam" id="PF00337">
    <property type="entry name" value="Gal-bind_lectin"/>
    <property type="match status" value="1"/>
</dbReference>
<feature type="compositionally biased region" description="Gly residues" evidence="3">
    <location>
        <begin position="305"/>
        <end position="315"/>
    </location>
</feature>
<dbReference type="GO" id="GO:0030246">
    <property type="term" value="F:carbohydrate binding"/>
    <property type="evidence" value="ECO:0000318"/>
    <property type="project" value="GO_Central"/>
</dbReference>
<dbReference type="InterPro" id="IPR013320">
    <property type="entry name" value="ConA-like_dom_sf"/>
</dbReference>
<dbReference type="PROSITE" id="PS51304">
    <property type="entry name" value="GALECTIN"/>
    <property type="match status" value="1"/>
</dbReference>
<dbReference type="Gene3D" id="2.60.120.200">
    <property type="match status" value="1"/>
</dbReference>
<evidence type="ECO:0000259" key="4">
    <source>
        <dbReference type="PROSITE" id="PS51304"/>
    </source>
</evidence>
<evidence type="ECO:0000313" key="6">
    <source>
        <dbReference type="Proteomes" id="UP000007266"/>
    </source>
</evidence>
<evidence type="ECO:0000256" key="1">
    <source>
        <dbReference type="ARBA" id="ARBA00022734"/>
    </source>
</evidence>
<gene>
    <name evidence="5" type="primary">AUGUSTUS-3.0.2_34416</name>
    <name evidence="5" type="ORF">TcasGA2_TC034416</name>
</gene>
<feature type="region of interest" description="Disordered" evidence="3">
    <location>
        <begin position="147"/>
        <end position="235"/>
    </location>
</feature>
<dbReference type="PANTHER" id="PTHR11346:SF176">
    <property type="entry name" value="32 KDA BETA-GALACTOSIDE-BINDING LECTIN LEC-3"/>
    <property type="match status" value="1"/>
</dbReference>
<name>A0A139WBH6_TRICA</name>
<dbReference type="SMART" id="SM00908">
    <property type="entry name" value="Gal-bind_lectin"/>
    <property type="match status" value="1"/>
</dbReference>
<reference evidence="5 6" key="2">
    <citation type="journal article" date="2010" name="Nucleic Acids Res.">
        <title>BeetleBase in 2010: revisions to provide comprehensive genomic information for Tribolium castaneum.</title>
        <authorList>
            <person name="Kim H.S."/>
            <person name="Murphy T."/>
            <person name="Xia J."/>
            <person name="Caragea D."/>
            <person name="Park Y."/>
            <person name="Beeman R.W."/>
            <person name="Lorenzen M.D."/>
            <person name="Butcher S."/>
            <person name="Manak J.R."/>
            <person name="Brown S.J."/>
        </authorList>
    </citation>
    <scope>GENOME REANNOTATION</scope>
    <source>
        <strain evidence="5 6">Georgia GA2</strain>
    </source>
</reference>
<dbReference type="AlphaFoldDB" id="A0A139WBH6"/>
<dbReference type="SMR" id="A0A139WBH6"/>
<dbReference type="KEGG" id="tca:100141926"/>
<feature type="compositionally biased region" description="Gly residues" evidence="3">
    <location>
        <begin position="175"/>
        <end position="199"/>
    </location>
</feature>
<protein>
    <recommendedName>
        <fullName evidence="2">Galectin</fullName>
    </recommendedName>
</protein>
<evidence type="ECO:0000256" key="3">
    <source>
        <dbReference type="SAM" id="MobiDB-lite"/>
    </source>
</evidence>
<dbReference type="PANTHER" id="PTHR11346">
    <property type="entry name" value="GALECTIN"/>
    <property type="match status" value="1"/>
</dbReference>
<sequence length="346" mass="36464">MDKPIVNPQIPYSGVIPGGLQQHKMVRIQGAVSQHADRFNINFQTGPNSKPKDDTGLHISVRLKQGYIARNSYIGGGWGDEDGKGRLPIGPGQQFEILILPDVHDYKIAVNGQHFCEFPYRIPRDQISHLLIDGDVIITLISWESTSASAPPAEGGDVSRQVSGVQSQGSPQGPPGGGYGPPPQGFGGPQGYGPPQGGYGPPPQGYGPPPQGFGPQGPQGYGPPPPPGQESQSGFDHFMQSAQSVLAEAIASGAAEKLLSGILSPNQNQQGFSPQNAQYGQYPHGPPPQQRSQDQRGGFNMPQVGGEGSVGGFGSVGSFLSNLARDVLQPQQPQGGQNQYGHRGQF</sequence>
<dbReference type="EMBL" id="KQ971372">
    <property type="protein sequence ID" value="KYB25318.1"/>
    <property type="molecule type" value="Genomic_DNA"/>
</dbReference>
<dbReference type="eggNOG" id="KOG3587">
    <property type="taxonomic scope" value="Eukaryota"/>
</dbReference>
<dbReference type="InterPro" id="IPR001079">
    <property type="entry name" value="Galectin_CRD"/>
</dbReference>
<dbReference type="InterPro" id="IPR044156">
    <property type="entry name" value="Galectin-like"/>
</dbReference>
<accession>A0A139WBH6</accession>
<dbReference type="SMART" id="SM00276">
    <property type="entry name" value="GLECT"/>
    <property type="match status" value="1"/>
</dbReference>
<reference evidence="5 6" key="1">
    <citation type="journal article" date="2008" name="Nature">
        <title>The genome of the model beetle and pest Tribolium castaneum.</title>
        <authorList>
            <consortium name="Tribolium Genome Sequencing Consortium"/>
            <person name="Richards S."/>
            <person name="Gibbs R.A."/>
            <person name="Weinstock G.M."/>
            <person name="Brown S.J."/>
            <person name="Denell R."/>
            <person name="Beeman R.W."/>
            <person name="Gibbs R."/>
            <person name="Beeman R.W."/>
            <person name="Brown S.J."/>
            <person name="Bucher G."/>
            <person name="Friedrich M."/>
            <person name="Grimmelikhuijzen C.J."/>
            <person name="Klingler M."/>
            <person name="Lorenzen M."/>
            <person name="Richards S."/>
            <person name="Roth S."/>
            <person name="Schroder R."/>
            <person name="Tautz D."/>
            <person name="Zdobnov E.M."/>
            <person name="Muzny D."/>
            <person name="Gibbs R.A."/>
            <person name="Weinstock G.M."/>
            <person name="Attaway T."/>
            <person name="Bell S."/>
            <person name="Buhay C.J."/>
            <person name="Chandrabose M.N."/>
            <person name="Chavez D."/>
            <person name="Clerk-Blankenburg K.P."/>
            <person name="Cree A."/>
            <person name="Dao M."/>
            <person name="Davis C."/>
            <person name="Chacko J."/>
            <person name="Dinh H."/>
            <person name="Dugan-Rocha S."/>
            <person name="Fowler G."/>
            <person name="Garner T.T."/>
            <person name="Garnes J."/>
            <person name="Gnirke A."/>
            <person name="Hawes A."/>
            <person name="Hernandez J."/>
            <person name="Hines S."/>
            <person name="Holder M."/>
            <person name="Hume J."/>
            <person name="Jhangiani S.N."/>
            <person name="Joshi V."/>
            <person name="Khan Z.M."/>
            <person name="Jackson L."/>
            <person name="Kovar C."/>
            <person name="Kowis A."/>
            <person name="Lee S."/>
            <person name="Lewis L.R."/>
            <person name="Margolis J."/>
            <person name="Morgan M."/>
            <person name="Nazareth L.V."/>
            <person name="Nguyen N."/>
            <person name="Okwuonu G."/>
            <person name="Parker D."/>
            <person name="Richards S."/>
            <person name="Ruiz S.J."/>
            <person name="Santibanez J."/>
            <person name="Savard J."/>
            <person name="Scherer S.E."/>
            <person name="Schneider B."/>
            <person name="Sodergren E."/>
            <person name="Tautz D."/>
            <person name="Vattahil S."/>
            <person name="Villasana D."/>
            <person name="White C.S."/>
            <person name="Wright R."/>
            <person name="Park Y."/>
            <person name="Beeman R.W."/>
            <person name="Lord J."/>
            <person name="Oppert B."/>
            <person name="Lorenzen M."/>
            <person name="Brown S."/>
            <person name="Wang L."/>
            <person name="Savard J."/>
            <person name="Tautz D."/>
            <person name="Richards S."/>
            <person name="Weinstock G."/>
            <person name="Gibbs R.A."/>
            <person name="Liu Y."/>
            <person name="Worley K."/>
            <person name="Weinstock G."/>
            <person name="Elsik C.G."/>
            <person name="Reese J.T."/>
            <person name="Elhaik E."/>
            <person name="Landan G."/>
            <person name="Graur D."/>
            <person name="Arensburger P."/>
            <person name="Atkinson P."/>
            <person name="Beeman R.W."/>
            <person name="Beidler J."/>
            <person name="Brown S.J."/>
            <person name="Demuth J.P."/>
            <person name="Drury D.W."/>
            <person name="Du Y.Z."/>
            <person name="Fujiwara H."/>
            <person name="Lorenzen M."/>
            <person name="Maselli V."/>
            <person name="Osanai M."/>
            <person name="Park Y."/>
            <person name="Robertson H.M."/>
            <person name="Tu Z."/>
            <person name="Wang J.J."/>
            <person name="Wang S."/>
            <person name="Richards S."/>
            <person name="Song H."/>
            <person name="Zhang L."/>
            <person name="Sodergren E."/>
            <person name="Werner D."/>
            <person name="Stanke M."/>
            <person name="Morgenstern B."/>
            <person name="Solovyev V."/>
            <person name="Kosarev P."/>
            <person name="Brown G."/>
            <person name="Chen H.C."/>
            <person name="Ermolaeva O."/>
            <person name="Hlavina W."/>
            <person name="Kapustin Y."/>
            <person name="Kiryutin B."/>
            <person name="Kitts P."/>
            <person name="Maglott D."/>
            <person name="Pruitt K."/>
            <person name="Sapojnikov V."/>
            <person name="Souvorov A."/>
            <person name="Mackey A.J."/>
            <person name="Waterhouse R.M."/>
            <person name="Wyder S."/>
            <person name="Zdobnov E.M."/>
            <person name="Zdobnov E.M."/>
            <person name="Wyder S."/>
            <person name="Kriventseva E.V."/>
            <person name="Kadowaki T."/>
            <person name="Bork P."/>
            <person name="Aranda M."/>
            <person name="Bao R."/>
            <person name="Beermann A."/>
            <person name="Berns N."/>
            <person name="Bolognesi R."/>
            <person name="Bonneton F."/>
            <person name="Bopp D."/>
            <person name="Brown S.J."/>
            <person name="Bucher G."/>
            <person name="Butts T."/>
            <person name="Chaumot A."/>
            <person name="Denell R.E."/>
            <person name="Ferrier D.E."/>
            <person name="Friedrich M."/>
            <person name="Gordon C.M."/>
            <person name="Jindra M."/>
            <person name="Klingler M."/>
            <person name="Lan Q."/>
            <person name="Lattorff H.M."/>
            <person name="Laudet V."/>
            <person name="von Levetsow C."/>
            <person name="Liu Z."/>
            <person name="Lutz R."/>
            <person name="Lynch J.A."/>
            <person name="da Fonseca R.N."/>
            <person name="Posnien N."/>
            <person name="Reuter R."/>
            <person name="Roth S."/>
            <person name="Savard J."/>
            <person name="Schinko J.B."/>
            <person name="Schmitt C."/>
            <person name="Schoppmeier M."/>
            <person name="Schroder R."/>
            <person name="Shippy T.D."/>
            <person name="Simonnet F."/>
            <person name="Marques-Souza H."/>
            <person name="Tautz D."/>
            <person name="Tomoyasu Y."/>
            <person name="Trauner J."/>
            <person name="Van der Zee M."/>
            <person name="Vervoort M."/>
            <person name="Wittkopp N."/>
            <person name="Wimmer E.A."/>
            <person name="Yang X."/>
            <person name="Jones A.K."/>
            <person name="Sattelle D.B."/>
            <person name="Ebert P.R."/>
            <person name="Nelson D."/>
            <person name="Scott J.G."/>
            <person name="Beeman R.W."/>
            <person name="Muthukrishnan S."/>
            <person name="Kramer K.J."/>
            <person name="Arakane Y."/>
            <person name="Beeman R.W."/>
            <person name="Zhu Q."/>
            <person name="Hogenkamp D."/>
            <person name="Dixit R."/>
            <person name="Oppert B."/>
            <person name="Jiang H."/>
            <person name="Zou Z."/>
            <person name="Marshall J."/>
            <person name="Elpidina E."/>
            <person name="Vinokurov K."/>
            <person name="Oppert C."/>
            <person name="Zou Z."/>
            <person name="Evans J."/>
            <person name="Lu Z."/>
            <person name="Zhao P."/>
            <person name="Sumathipala N."/>
            <person name="Altincicek B."/>
            <person name="Vilcinskas A."/>
            <person name="Williams M."/>
            <person name="Hultmark D."/>
            <person name="Hetru C."/>
            <person name="Jiang H."/>
            <person name="Grimmelikhuijzen C.J."/>
            <person name="Hauser F."/>
            <person name="Cazzamali G."/>
            <person name="Williamson M."/>
            <person name="Park Y."/>
            <person name="Li B."/>
            <person name="Tanaka Y."/>
            <person name="Predel R."/>
            <person name="Neupert S."/>
            <person name="Schachtner J."/>
            <person name="Verleyen P."/>
            <person name="Raible F."/>
            <person name="Bork P."/>
            <person name="Friedrich M."/>
            <person name="Walden K.K."/>
            <person name="Robertson H.M."/>
            <person name="Angeli S."/>
            <person name="Foret S."/>
            <person name="Bucher G."/>
            <person name="Schuetz S."/>
            <person name="Maleszka R."/>
            <person name="Wimmer E.A."/>
            <person name="Beeman R.W."/>
            <person name="Lorenzen M."/>
            <person name="Tomoyasu Y."/>
            <person name="Miller S.C."/>
            <person name="Grossmann D."/>
            <person name="Bucher G."/>
        </authorList>
    </citation>
    <scope>NUCLEOTIDE SEQUENCE [LARGE SCALE GENOMIC DNA]</scope>
    <source>
        <strain evidence="5 6">Georgia GA2</strain>
    </source>
</reference>
<dbReference type="CDD" id="cd00070">
    <property type="entry name" value="GLECT"/>
    <property type="match status" value="1"/>
</dbReference>